<feature type="region of interest" description="Disordered" evidence="2">
    <location>
        <begin position="81"/>
        <end position="163"/>
    </location>
</feature>
<protein>
    <submittedName>
        <fullName evidence="3">Uncharacterized protein</fullName>
    </submittedName>
</protein>
<evidence type="ECO:0000256" key="2">
    <source>
        <dbReference type="SAM" id="MobiDB-lite"/>
    </source>
</evidence>
<evidence type="ECO:0000256" key="1">
    <source>
        <dbReference type="SAM" id="Coils"/>
    </source>
</evidence>
<sequence>MINRQNKKSEVSIYKNGVNTNVLVKTSEENEYEQMTADQIKIAKLEHTLTEVMAELRAARALNEKLSALIDNLKKRLEEKEMPVKTENNKRIRLEIPSASEDDNESPAEEEPFADSHSEEASSIDEDETDVQDDKTDDFPPLPPPKPVVQLPPPPKPTTKRKTGYEILLFGKMYGSPEKDLWVL</sequence>
<evidence type="ECO:0000313" key="3">
    <source>
        <dbReference type="EMBL" id="CAD7087298.1"/>
    </source>
</evidence>
<name>A0A7R8UVC7_HERIL</name>
<feature type="coiled-coil region" evidence="1">
    <location>
        <begin position="42"/>
        <end position="79"/>
    </location>
</feature>
<feature type="compositionally biased region" description="Pro residues" evidence="2">
    <location>
        <begin position="140"/>
        <end position="157"/>
    </location>
</feature>
<keyword evidence="1" id="KW-0175">Coiled coil</keyword>
<reference evidence="3 4" key="1">
    <citation type="submission" date="2020-11" db="EMBL/GenBank/DDBJ databases">
        <authorList>
            <person name="Wallbank WR R."/>
            <person name="Pardo Diaz C."/>
            <person name="Kozak K."/>
            <person name="Martin S."/>
            <person name="Jiggins C."/>
            <person name="Moest M."/>
            <person name="Warren A I."/>
            <person name="Generalovic N T."/>
            <person name="Byers J.R.P. K."/>
            <person name="Montejo-Kovacevich G."/>
            <person name="Yen C E."/>
        </authorList>
    </citation>
    <scope>NUCLEOTIDE SEQUENCE [LARGE SCALE GENOMIC DNA]</scope>
</reference>
<keyword evidence="4" id="KW-1185">Reference proteome</keyword>
<accession>A0A7R8UVC7</accession>
<feature type="compositionally biased region" description="Basic and acidic residues" evidence="2">
    <location>
        <begin position="81"/>
        <end position="94"/>
    </location>
</feature>
<organism evidence="3 4">
    <name type="scientific">Hermetia illucens</name>
    <name type="common">Black soldier fly</name>
    <dbReference type="NCBI Taxonomy" id="343691"/>
    <lineage>
        <taxon>Eukaryota</taxon>
        <taxon>Metazoa</taxon>
        <taxon>Ecdysozoa</taxon>
        <taxon>Arthropoda</taxon>
        <taxon>Hexapoda</taxon>
        <taxon>Insecta</taxon>
        <taxon>Pterygota</taxon>
        <taxon>Neoptera</taxon>
        <taxon>Endopterygota</taxon>
        <taxon>Diptera</taxon>
        <taxon>Brachycera</taxon>
        <taxon>Stratiomyomorpha</taxon>
        <taxon>Stratiomyidae</taxon>
        <taxon>Hermetiinae</taxon>
        <taxon>Hermetia</taxon>
    </lineage>
</organism>
<gene>
    <name evidence="3" type="ORF">HERILL_LOCUS10015</name>
</gene>
<dbReference type="EMBL" id="LR899012">
    <property type="protein sequence ID" value="CAD7087298.1"/>
    <property type="molecule type" value="Genomic_DNA"/>
</dbReference>
<dbReference type="AlphaFoldDB" id="A0A7R8UVC7"/>
<feature type="compositionally biased region" description="Acidic residues" evidence="2">
    <location>
        <begin position="100"/>
        <end position="113"/>
    </location>
</feature>
<evidence type="ECO:0000313" key="4">
    <source>
        <dbReference type="Proteomes" id="UP000594454"/>
    </source>
</evidence>
<dbReference type="InParanoid" id="A0A7R8UVC7"/>
<proteinExistence type="predicted"/>
<feature type="compositionally biased region" description="Acidic residues" evidence="2">
    <location>
        <begin position="122"/>
        <end position="131"/>
    </location>
</feature>
<dbReference type="Proteomes" id="UP000594454">
    <property type="component" value="Chromosome 4"/>
</dbReference>